<name>A0AAW2LIE1_9LAMI</name>
<dbReference type="AlphaFoldDB" id="A0AAW2LIE1"/>
<reference evidence="1" key="1">
    <citation type="submission" date="2020-06" db="EMBL/GenBank/DDBJ databases">
        <authorList>
            <person name="Li T."/>
            <person name="Hu X."/>
            <person name="Zhang T."/>
            <person name="Song X."/>
            <person name="Zhang H."/>
            <person name="Dai N."/>
            <person name="Sheng W."/>
            <person name="Hou X."/>
            <person name="Wei L."/>
        </authorList>
    </citation>
    <scope>NUCLEOTIDE SEQUENCE</scope>
    <source>
        <strain evidence="1">G01</strain>
        <tissue evidence="1">Leaf</tissue>
    </source>
</reference>
<gene>
    <name evidence="1" type="ORF">Sangu_2035800</name>
</gene>
<comment type="caution">
    <text evidence="1">The sequence shown here is derived from an EMBL/GenBank/DDBJ whole genome shotgun (WGS) entry which is preliminary data.</text>
</comment>
<proteinExistence type="predicted"/>
<protein>
    <submittedName>
        <fullName evidence="1">Uncharacterized protein</fullName>
    </submittedName>
</protein>
<sequence length="125" mass="14198">MARATASPPHNVPCNHLFSQVDSISESQVNSEPPRIKELPNRVTRGIPGVNYEPLLNSKTKYPINNFVFYHRLSRGNEALVNQLSTKSIPNSAQDVIRDPKWKEAMNEEMKSLQKNSTWEIVDLP</sequence>
<reference evidence="1" key="2">
    <citation type="journal article" date="2024" name="Plant">
        <title>Genomic evolution and insights into agronomic trait innovations of Sesamum species.</title>
        <authorList>
            <person name="Miao H."/>
            <person name="Wang L."/>
            <person name="Qu L."/>
            <person name="Liu H."/>
            <person name="Sun Y."/>
            <person name="Le M."/>
            <person name="Wang Q."/>
            <person name="Wei S."/>
            <person name="Zheng Y."/>
            <person name="Lin W."/>
            <person name="Duan Y."/>
            <person name="Cao H."/>
            <person name="Xiong S."/>
            <person name="Wang X."/>
            <person name="Wei L."/>
            <person name="Li C."/>
            <person name="Ma Q."/>
            <person name="Ju M."/>
            <person name="Zhao R."/>
            <person name="Li G."/>
            <person name="Mu C."/>
            <person name="Tian Q."/>
            <person name="Mei H."/>
            <person name="Zhang T."/>
            <person name="Gao T."/>
            <person name="Zhang H."/>
        </authorList>
    </citation>
    <scope>NUCLEOTIDE SEQUENCE</scope>
    <source>
        <strain evidence="1">G01</strain>
    </source>
</reference>
<organism evidence="1">
    <name type="scientific">Sesamum angustifolium</name>
    <dbReference type="NCBI Taxonomy" id="2727405"/>
    <lineage>
        <taxon>Eukaryota</taxon>
        <taxon>Viridiplantae</taxon>
        <taxon>Streptophyta</taxon>
        <taxon>Embryophyta</taxon>
        <taxon>Tracheophyta</taxon>
        <taxon>Spermatophyta</taxon>
        <taxon>Magnoliopsida</taxon>
        <taxon>eudicotyledons</taxon>
        <taxon>Gunneridae</taxon>
        <taxon>Pentapetalae</taxon>
        <taxon>asterids</taxon>
        <taxon>lamiids</taxon>
        <taxon>Lamiales</taxon>
        <taxon>Pedaliaceae</taxon>
        <taxon>Sesamum</taxon>
    </lineage>
</organism>
<evidence type="ECO:0000313" key="1">
    <source>
        <dbReference type="EMBL" id="KAL0318796.1"/>
    </source>
</evidence>
<dbReference type="EMBL" id="JACGWK010000013">
    <property type="protein sequence ID" value="KAL0318796.1"/>
    <property type="molecule type" value="Genomic_DNA"/>
</dbReference>
<accession>A0AAW2LIE1</accession>